<dbReference type="GeneID" id="115751794"/>
<dbReference type="Gene3D" id="1.10.10.580">
    <property type="entry name" value="Structural maintenance of chromosome 1. Chain E"/>
    <property type="match status" value="1"/>
</dbReference>
<keyword evidence="5" id="KW-0539">Nucleus</keyword>
<feature type="compositionally biased region" description="Basic and acidic residues" evidence="7">
    <location>
        <begin position="668"/>
        <end position="679"/>
    </location>
</feature>
<evidence type="ECO:0000256" key="7">
    <source>
        <dbReference type="SAM" id="MobiDB-lite"/>
    </source>
</evidence>
<dbReference type="Pfam" id="PF16869">
    <property type="entry name" value="CNDH2_M"/>
    <property type="match status" value="1"/>
</dbReference>
<feature type="compositionally biased region" description="Polar residues" evidence="7">
    <location>
        <begin position="263"/>
        <end position="276"/>
    </location>
</feature>
<comment type="similarity">
    <text evidence="2">Belongs to the CND2 H2 (condensin-2 subunit 2) family.</text>
</comment>
<evidence type="ECO:0000256" key="5">
    <source>
        <dbReference type="ARBA" id="ARBA00023242"/>
    </source>
</evidence>
<evidence type="ECO:0000259" key="9">
    <source>
        <dbReference type="Pfam" id="PF16858"/>
    </source>
</evidence>
<gene>
    <name evidence="12" type="primary">LOC115751794</name>
</gene>
<evidence type="ECO:0000313" key="11">
    <source>
        <dbReference type="Proteomes" id="UP000827889"/>
    </source>
</evidence>
<evidence type="ECO:0000256" key="4">
    <source>
        <dbReference type="ARBA" id="ARBA00023067"/>
    </source>
</evidence>
<dbReference type="GO" id="GO:0005634">
    <property type="term" value="C:nucleus"/>
    <property type="evidence" value="ECO:0007669"/>
    <property type="project" value="UniProtKB-SubCell"/>
</dbReference>
<dbReference type="InterPro" id="IPR031737">
    <property type="entry name" value="CNDH2_C"/>
</dbReference>
<accession>A0A8B8QGH5</accession>
<feature type="domain" description="Condensin-2 complex subunit H2 C-terminal" evidence="9">
    <location>
        <begin position="462"/>
        <end position="591"/>
    </location>
</feature>
<evidence type="ECO:0000313" key="12">
    <source>
        <dbReference type="RefSeq" id="XP_030545653.2"/>
    </source>
</evidence>
<dbReference type="GO" id="GO:0051306">
    <property type="term" value="P:mitotic sister chromatid separation"/>
    <property type="evidence" value="ECO:0007669"/>
    <property type="project" value="TreeGrafter"/>
</dbReference>
<evidence type="ECO:0000256" key="2">
    <source>
        <dbReference type="ARBA" id="ARBA00007844"/>
    </source>
</evidence>
<evidence type="ECO:0000256" key="3">
    <source>
        <dbReference type="ARBA" id="ARBA00016903"/>
    </source>
</evidence>
<evidence type="ECO:0000259" key="8">
    <source>
        <dbReference type="Pfam" id="PF06278"/>
    </source>
</evidence>
<feature type="region of interest" description="Disordered" evidence="7">
    <location>
        <begin position="216"/>
        <end position="310"/>
    </location>
</feature>
<feature type="compositionally biased region" description="Acidic residues" evidence="7">
    <location>
        <begin position="288"/>
        <end position="300"/>
    </location>
</feature>
<feature type="region of interest" description="Disordered" evidence="7">
    <location>
        <begin position="605"/>
        <end position="679"/>
    </location>
</feature>
<dbReference type="AlphaFoldDB" id="A0A8B8QGH5"/>
<evidence type="ECO:0000256" key="6">
    <source>
        <dbReference type="ARBA" id="ARBA00030479"/>
    </source>
</evidence>
<protein>
    <recommendedName>
        <fullName evidence="3">Condensin-2 complex subunit H2</fullName>
    </recommendedName>
    <alternativeName>
        <fullName evidence="6">Non-SMC condensin II complex subunit H2</fullName>
    </alternativeName>
</protein>
<reference evidence="12" key="2">
    <citation type="submission" date="2025-08" db="UniProtKB">
        <authorList>
            <consortium name="RefSeq"/>
        </authorList>
    </citation>
    <scope>IDENTIFICATION</scope>
    <source>
        <tissue evidence="12">Leaf</tissue>
    </source>
</reference>
<dbReference type="InterPro" id="IPR031719">
    <property type="entry name" value="H2_M"/>
</dbReference>
<feature type="compositionally biased region" description="Polar residues" evidence="7">
    <location>
        <begin position="220"/>
        <end position="232"/>
    </location>
</feature>
<dbReference type="PANTHER" id="PTHR14324:SF3">
    <property type="entry name" value="CONDENSIN-2 COMPLEX SUBUNIT H2"/>
    <property type="match status" value="1"/>
</dbReference>
<dbReference type="PANTHER" id="PTHR14324">
    <property type="entry name" value="CONDENSIN-2 COMPLEX SUBUNIT H2"/>
    <property type="match status" value="1"/>
</dbReference>
<evidence type="ECO:0000259" key="10">
    <source>
        <dbReference type="Pfam" id="PF16869"/>
    </source>
</evidence>
<dbReference type="Proteomes" id="UP000827889">
    <property type="component" value="Chromosome 1"/>
</dbReference>
<feature type="region of interest" description="Disordered" evidence="7">
    <location>
        <begin position="1"/>
        <end position="24"/>
    </location>
</feature>
<dbReference type="GO" id="GO:0000796">
    <property type="term" value="C:condensin complex"/>
    <property type="evidence" value="ECO:0007669"/>
    <property type="project" value="TreeGrafter"/>
</dbReference>
<dbReference type="InterPro" id="IPR009378">
    <property type="entry name" value="H2_N"/>
</dbReference>
<evidence type="ECO:0000256" key="1">
    <source>
        <dbReference type="ARBA" id="ARBA00004123"/>
    </source>
</evidence>
<organism evidence="11 12">
    <name type="scientific">Rhodamnia argentea</name>
    <dbReference type="NCBI Taxonomy" id="178133"/>
    <lineage>
        <taxon>Eukaryota</taxon>
        <taxon>Viridiplantae</taxon>
        <taxon>Streptophyta</taxon>
        <taxon>Embryophyta</taxon>
        <taxon>Tracheophyta</taxon>
        <taxon>Spermatophyta</taxon>
        <taxon>Magnoliopsida</taxon>
        <taxon>eudicotyledons</taxon>
        <taxon>Gunneridae</taxon>
        <taxon>Pentapetalae</taxon>
        <taxon>rosids</taxon>
        <taxon>malvids</taxon>
        <taxon>Myrtales</taxon>
        <taxon>Myrtaceae</taxon>
        <taxon>Myrtoideae</taxon>
        <taxon>Myrteae</taxon>
        <taxon>Australasian group</taxon>
        <taxon>Rhodamnia</taxon>
    </lineage>
</organism>
<feature type="domain" description="Condensin II complex subunit H2 N-terminal" evidence="8">
    <location>
        <begin position="18"/>
        <end position="133"/>
    </location>
</feature>
<proteinExistence type="inferred from homology"/>
<dbReference type="KEGG" id="rarg:115751794"/>
<keyword evidence="4" id="KW-0226">DNA condensation</keyword>
<dbReference type="InterPro" id="IPR031739">
    <property type="entry name" value="Ncaph2"/>
</dbReference>
<dbReference type="GO" id="GO:0003682">
    <property type="term" value="F:chromatin binding"/>
    <property type="evidence" value="ECO:0007669"/>
    <property type="project" value="TreeGrafter"/>
</dbReference>
<dbReference type="RefSeq" id="XP_030545653.2">
    <property type="nucleotide sequence ID" value="XM_030689793.2"/>
</dbReference>
<feature type="compositionally biased region" description="Polar residues" evidence="7">
    <location>
        <begin position="625"/>
        <end position="642"/>
    </location>
</feature>
<feature type="domain" description="Condensin II complex subunit H2 middle" evidence="10">
    <location>
        <begin position="155"/>
        <end position="295"/>
    </location>
</feature>
<dbReference type="Pfam" id="PF06278">
    <property type="entry name" value="CNDH2_N"/>
    <property type="match status" value="1"/>
</dbReference>
<dbReference type="Pfam" id="PF16858">
    <property type="entry name" value="CNDH2_C"/>
    <property type="match status" value="1"/>
</dbReference>
<dbReference type="InterPro" id="IPR023093">
    <property type="entry name" value="ScpA-like_C"/>
</dbReference>
<name>A0A8B8QGH5_9MYRT</name>
<reference evidence="11" key="1">
    <citation type="submission" date="2025-05" db="UniProtKB">
        <authorList>
            <consortium name="RefSeq"/>
        </authorList>
    </citation>
    <scope>NUCLEOTIDE SEQUENCE [LARGE SCALE GENOMIC DNA]</scope>
</reference>
<keyword evidence="11" id="KW-1185">Reference proteome</keyword>
<comment type="subcellular location">
    <subcellularLocation>
        <location evidence="1">Nucleus</location>
    </subcellularLocation>
</comment>
<sequence length="679" mass="75793">MTSLRDEPASSSAPEGFHRVHAERDPESNWAVDLDRLLEEYLAKICAGEIPDDEDGSIRVNFAEAALLLQGSAQVYSRKVEYLYSLVLHALEFISQQRPPNQDESTLVQPEESDLGVVLDEDEDPFWISDDVPVDPKNSLDSSLEKDTPPNYLVKPPASLVVLEGDWLDASDAAGELESYLLASSELFRDFILLDPCDAITVNTFLKEDVVGNGKRQKIRVNSTRKSFQSPTGRSGGGAHRSSAGKSQNNLDPSPPIGCKIGVSSSDFRNSQNEFGMNNDDAGPADFGYEDNDDNNDDDDPWKALNPHEPGSLKVKRFKRVKACRNPSISSTRKISLVDEFPLAKRHGTISPEFTYVWENQNTHERQQGTQSPPLFEKLRQSLIDGICGTSNVFGSFEDMNEDQGHDDGVPDFDEVDADMPENVHMGEMNEDAPFPDKHNDDVHLETDEAFGDEVAESNANLEDLCRSHLDALLTSIAESEKQTALAARVSTWKQKIEHNLEEQDSRPPFDIHEYSEKILVKLSVEADQRNAMSFADIVRGQEKHDVARTFSSLLQLVNNGDVDLERSDVSESACYTVVNPFYVRLIGNKTRVREIHIKKRMRSPIKQARKGGGNKPIVEREKSPANSLSKPRSRVLSSQPHSKFPNKVVKVGSARCTPDSKRRRRSRFVEPVDLHPAS</sequence>
<dbReference type="GO" id="GO:0010032">
    <property type="term" value="P:meiotic chromosome condensation"/>
    <property type="evidence" value="ECO:0007669"/>
    <property type="project" value="TreeGrafter"/>
</dbReference>